<proteinExistence type="predicted"/>
<reference evidence="2" key="1">
    <citation type="journal article" date="2018" name="Nat. Microbiol.">
        <title>Leveraging single-cell genomics to expand the fungal tree of life.</title>
        <authorList>
            <person name="Ahrendt S.R."/>
            <person name="Quandt C.A."/>
            <person name="Ciobanu D."/>
            <person name="Clum A."/>
            <person name="Salamov A."/>
            <person name="Andreopoulos B."/>
            <person name="Cheng J.F."/>
            <person name="Woyke T."/>
            <person name="Pelin A."/>
            <person name="Henrissat B."/>
            <person name="Reynolds N.K."/>
            <person name="Benny G.L."/>
            <person name="Smith M.E."/>
            <person name="James T.Y."/>
            <person name="Grigoriev I.V."/>
        </authorList>
    </citation>
    <scope>NUCLEOTIDE SEQUENCE [LARGE SCALE GENOMIC DNA]</scope>
    <source>
        <strain evidence="2">CSF55</strain>
    </source>
</reference>
<protein>
    <submittedName>
        <fullName evidence="1">Uncharacterized protein</fullName>
    </submittedName>
</protein>
<feature type="non-terminal residue" evidence="1">
    <location>
        <position position="443"/>
    </location>
</feature>
<name>A0A4P9YA67_ROZAC</name>
<feature type="non-terminal residue" evidence="1">
    <location>
        <position position="1"/>
    </location>
</feature>
<dbReference type="Proteomes" id="UP000281549">
    <property type="component" value="Unassembled WGS sequence"/>
</dbReference>
<dbReference type="AlphaFoldDB" id="A0A4P9YA67"/>
<sequence>SVSEESLRTIRNLDLPVFNTEPKFLLKEVAFEQDNISEVADILKDKMASFINPCSGIDNEKRKAANERCMNWVIENNYMSYGETFQNIKNKSGKKMEKGTFEEFKKLAKKIVDDVNNKNTIVQNIRGECVLRNGFTINSELIKDMVHCKSVKNRMSSIEIVYHSLVDQLEGSSEIAPPILVIGPSESEEFNEYLPFSDPKKLTVSAPRKDGTAFRIPVIQVPLIKELVKELNGGNPQIWAHTTSYSFTLSPFSITPLVAEKLFNDILFSSSALNENSFCDLLRSYGTQNTILNQGNLQFSSEKVIDSFYSNIFSKENILFRERSEDFINFFRYIDEKLPRFAQCVNKWLKQVKKPLDQYVLSVSFNDDINDDRLYMGMSFKARDSLFTNTDMHALILECNSDETFFVSESKFLQKDTLLPKIVQQNFGHEVQQKKGVKHPLGN</sequence>
<evidence type="ECO:0000313" key="1">
    <source>
        <dbReference type="EMBL" id="RKP16123.1"/>
    </source>
</evidence>
<organism evidence="1 2">
    <name type="scientific">Rozella allomycis (strain CSF55)</name>
    <dbReference type="NCBI Taxonomy" id="988480"/>
    <lineage>
        <taxon>Eukaryota</taxon>
        <taxon>Fungi</taxon>
        <taxon>Fungi incertae sedis</taxon>
        <taxon>Cryptomycota</taxon>
        <taxon>Cryptomycota incertae sedis</taxon>
        <taxon>Rozella</taxon>
    </lineage>
</organism>
<accession>A0A4P9YA67</accession>
<evidence type="ECO:0000313" key="2">
    <source>
        <dbReference type="Proteomes" id="UP000281549"/>
    </source>
</evidence>
<gene>
    <name evidence="1" type="ORF">ROZALSC1DRAFT_25638</name>
</gene>
<dbReference type="EMBL" id="ML006959">
    <property type="protein sequence ID" value="RKP16123.1"/>
    <property type="molecule type" value="Genomic_DNA"/>
</dbReference>